<accession>A0A7C9EJ74</accession>
<name>A0A7C9EJ74_OPUST</name>
<feature type="compositionally biased region" description="Polar residues" evidence="1">
    <location>
        <begin position="26"/>
        <end position="40"/>
    </location>
</feature>
<reference evidence="2" key="1">
    <citation type="journal article" date="2013" name="J. Plant Res.">
        <title>Effect of fungi and light on seed germination of three Opuntia species from semiarid lands of central Mexico.</title>
        <authorList>
            <person name="Delgado-Sanchez P."/>
            <person name="Jimenez-Bremont J.F."/>
            <person name="Guerrero-Gonzalez Mde L."/>
            <person name="Flores J."/>
        </authorList>
    </citation>
    <scope>NUCLEOTIDE SEQUENCE</scope>
    <source>
        <tissue evidence="2">Cladode</tissue>
    </source>
</reference>
<protein>
    <submittedName>
        <fullName evidence="2">Uncharacterized protein</fullName>
    </submittedName>
</protein>
<evidence type="ECO:0000256" key="1">
    <source>
        <dbReference type="SAM" id="MobiDB-lite"/>
    </source>
</evidence>
<organism evidence="2">
    <name type="scientific">Opuntia streptacantha</name>
    <name type="common">Prickly pear cactus</name>
    <name type="synonym">Opuntia cardona</name>
    <dbReference type="NCBI Taxonomy" id="393608"/>
    <lineage>
        <taxon>Eukaryota</taxon>
        <taxon>Viridiplantae</taxon>
        <taxon>Streptophyta</taxon>
        <taxon>Embryophyta</taxon>
        <taxon>Tracheophyta</taxon>
        <taxon>Spermatophyta</taxon>
        <taxon>Magnoliopsida</taxon>
        <taxon>eudicotyledons</taxon>
        <taxon>Gunneridae</taxon>
        <taxon>Pentapetalae</taxon>
        <taxon>Caryophyllales</taxon>
        <taxon>Cactineae</taxon>
        <taxon>Cactaceae</taxon>
        <taxon>Opuntioideae</taxon>
        <taxon>Opuntia</taxon>
    </lineage>
</organism>
<proteinExistence type="predicted"/>
<feature type="region of interest" description="Disordered" evidence="1">
    <location>
        <begin position="83"/>
        <end position="110"/>
    </location>
</feature>
<dbReference type="EMBL" id="GISG01243528">
    <property type="protein sequence ID" value="MBA4669460.1"/>
    <property type="molecule type" value="Transcribed_RNA"/>
</dbReference>
<feature type="compositionally biased region" description="Basic and acidic residues" evidence="1">
    <location>
        <begin position="41"/>
        <end position="53"/>
    </location>
</feature>
<dbReference type="AlphaFoldDB" id="A0A7C9EJ74"/>
<sequence>MEQEMSDGTGEHTPNAEGTNEDESQLDLNSNTWETCSSGQHIEKDGLREDTEKDGLTIGLTEGKLKTCKTGFKPYKRCSMEAREGRAMSNSNQGQEKCSKRLRLEGEAST</sequence>
<evidence type="ECO:0000313" key="2">
    <source>
        <dbReference type="EMBL" id="MBA4669460.1"/>
    </source>
</evidence>
<reference evidence="2" key="2">
    <citation type="submission" date="2020-07" db="EMBL/GenBank/DDBJ databases">
        <authorList>
            <person name="Vera ALvarez R."/>
            <person name="Arias-Moreno D.M."/>
            <person name="Jimenez-Jacinto V."/>
            <person name="Jimenez-Bremont J.F."/>
            <person name="Swaminathan K."/>
            <person name="Moose S.P."/>
            <person name="Guerrero-Gonzalez M.L."/>
            <person name="Marino-Ramirez L."/>
            <person name="Landsman D."/>
            <person name="Rodriguez-Kessler M."/>
            <person name="Delgado-Sanchez P."/>
        </authorList>
    </citation>
    <scope>NUCLEOTIDE SEQUENCE</scope>
    <source>
        <tissue evidence="2">Cladode</tissue>
    </source>
</reference>
<feature type="compositionally biased region" description="Basic and acidic residues" evidence="1">
    <location>
        <begin position="97"/>
        <end position="110"/>
    </location>
</feature>
<feature type="region of interest" description="Disordered" evidence="1">
    <location>
        <begin position="1"/>
        <end position="53"/>
    </location>
</feature>